<dbReference type="GO" id="GO:0007131">
    <property type="term" value="P:reciprocal meiotic recombination"/>
    <property type="evidence" value="ECO:0007669"/>
    <property type="project" value="TreeGrafter"/>
</dbReference>
<dbReference type="STRING" id="133412.A0A1R1YG48"/>
<dbReference type="GO" id="GO:0005524">
    <property type="term" value="F:ATP binding"/>
    <property type="evidence" value="ECO:0007669"/>
    <property type="project" value="InterPro"/>
</dbReference>
<proteinExistence type="inferred from homology"/>
<dbReference type="SUPFAM" id="SSF48334">
    <property type="entry name" value="DNA repair protein MutS, domain III"/>
    <property type="match status" value="1"/>
</dbReference>
<dbReference type="InterPro" id="IPR045076">
    <property type="entry name" value="MutS"/>
</dbReference>
<dbReference type="EMBL" id="LSSN01000130">
    <property type="protein sequence ID" value="OMJ25686.1"/>
    <property type="molecule type" value="Genomic_DNA"/>
</dbReference>
<evidence type="ECO:0000256" key="1">
    <source>
        <dbReference type="ARBA" id="ARBA00006271"/>
    </source>
</evidence>
<dbReference type="Proteomes" id="UP000187283">
    <property type="component" value="Unassembled WGS sequence"/>
</dbReference>
<dbReference type="PANTHER" id="PTHR11361">
    <property type="entry name" value="DNA MISMATCH REPAIR PROTEIN MUTS FAMILY MEMBER"/>
    <property type="match status" value="1"/>
</dbReference>
<dbReference type="PANTHER" id="PTHR11361:SF21">
    <property type="entry name" value="MUTS PROTEIN HOMOLOG 4"/>
    <property type="match status" value="1"/>
</dbReference>
<dbReference type="GO" id="GO:0006298">
    <property type="term" value="P:mismatch repair"/>
    <property type="evidence" value="ECO:0007669"/>
    <property type="project" value="InterPro"/>
</dbReference>
<reference evidence="3 4" key="1">
    <citation type="submission" date="2017-01" db="EMBL/GenBank/DDBJ databases">
        <authorList>
            <person name="Mah S.A."/>
            <person name="Swanson W.J."/>
            <person name="Moy G.W."/>
            <person name="Vacquier V.D."/>
        </authorList>
    </citation>
    <scope>NUCLEOTIDE SEQUENCE [LARGE SCALE GENOMIC DNA]</scope>
    <source>
        <strain evidence="3 4">GSMNP</strain>
    </source>
</reference>
<dbReference type="GO" id="GO:0030983">
    <property type="term" value="F:mismatched DNA binding"/>
    <property type="evidence" value="ECO:0007669"/>
    <property type="project" value="InterPro"/>
</dbReference>
<evidence type="ECO:0000259" key="2">
    <source>
        <dbReference type="Pfam" id="PF05192"/>
    </source>
</evidence>
<gene>
    <name evidence="3" type="ORF">AYI70_g732</name>
</gene>
<dbReference type="AlphaFoldDB" id="A0A1R1YG48"/>
<accession>A0A1R1YG48</accession>
<dbReference type="GO" id="GO:0005634">
    <property type="term" value="C:nucleus"/>
    <property type="evidence" value="ECO:0007669"/>
    <property type="project" value="TreeGrafter"/>
</dbReference>
<comment type="similarity">
    <text evidence="1">Belongs to the DNA mismatch repair MutS family.</text>
</comment>
<comment type="caution">
    <text evidence="3">The sequence shown here is derived from an EMBL/GenBank/DDBJ whole genome shotgun (WGS) entry which is preliminary data.</text>
</comment>
<dbReference type="GO" id="GO:0140664">
    <property type="term" value="F:ATP-dependent DNA damage sensor activity"/>
    <property type="evidence" value="ECO:0007669"/>
    <property type="project" value="InterPro"/>
</dbReference>
<dbReference type="OrthoDB" id="276261at2759"/>
<organism evidence="3 4">
    <name type="scientific">Smittium culicis</name>
    <dbReference type="NCBI Taxonomy" id="133412"/>
    <lineage>
        <taxon>Eukaryota</taxon>
        <taxon>Fungi</taxon>
        <taxon>Fungi incertae sedis</taxon>
        <taxon>Zoopagomycota</taxon>
        <taxon>Kickxellomycotina</taxon>
        <taxon>Harpellomycetes</taxon>
        <taxon>Harpellales</taxon>
        <taxon>Legeriomycetaceae</taxon>
        <taxon>Smittium</taxon>
    </lineage>
</organism>
<dbReference type="InterPro" id="IPR007696">
    <property type="entry name" value="DNA_mismatch_repair_MutS_core"/>
</dbReference>
<dbReference type="Gene3D" id="1.10.1420.10">
    <property type="match status" value="1"/>
</dbReference>
<feature type="domain" description="DNA mismatch repair protein MutS core" evidence="2">
    <location>
        <begin position="6"/>
        <end position="87"/>
    </location>
</feature>
<keyword evidence="4" id="KW-1185">Reference proteome</keyword>
<evidence type="ECO:0000313" key="3">
    <source>
        <dbReference type="EMBL" id="OMJ25686.1"/>
    </source>
</evidence>
<name>A0A1R1YG48_9FUNG</name>
<dbReference type="InterPro" id="IPR036187">
    <property type="entry name" value="DNA_mismatch_repair_MutS_sf"/>
</dbReference>
<protein>
    <submittedName>
        <fullName evidence="3">MutS protein-like protein</fullName>
    </submittedName>
</protein>
<dbReference type="Pfam" id="PF05192">
    <property type="entry name" value="MutS_III"/>
    <property type="match status" value="1"/>
</dbReference>
<sequence>MYIDTTTCKELELIECTSKPGNQYSLFGAINQTCTAMGSRALRLNILQPPTDLATIHGRLDAIDRILSCESVFFGIQSELKSLPDTDSDLET</sequence>
<evidence type="ECO:0000313" key="4">
    <source>
        <dbReference type="Proteomes" id="UP000187283"/>
    </source>
</evidence>